<keyword evidence="3" id="KW-0067">ATP-binding</keyword>
<evidence type="ECO:0000256" key="1">
    <source>
        <dbReference type="ARBA" id="ARBA00022527"/>
    </source>
</evidence>
<evidence type="ECO:0000259" key="2">
    <source>
        <dbReference type="Pfam" id="PF13581"/>
    </source>
</evidence>
<dbReference type="CDD" id="cd16936">
    <property type="entry name" value="HATPase_RsbW-like"/>
    <property type="match status" value="1"/>
</dbReference>
<keyword evidence="1" id="KW-0418">Kinase</keyword>
<keyword evidence="3" id="KW-0547">Nucleotide-binding</keyword>
<dbReference type="Gene3D" id="3.30.565.10">
    <property type="entry name" value="Histidine kinase-like ATPase, C-terminal domain"/>
    <property type="match status" value="1"/>
</dbReference>
<dbReference type="EMBL" id="JAAORB010000006">
    <property type="protein sequence ID" value="NHQ73910.1"/>
    <property type="molecule type" value="Genomic_DNA"/>
</dbReference>
<accession>A0A967EFV8</accession>
<gene>
    <name evidence="3" type="ORF">HAT86_05440</name>
</gene>
<dbReference type="SUPFAM" id="SSF55874">
    <property type="entry name" value="ATPase domain of HSP90 chaperone/DNA topoisomerase II/histidine kinase"/>
    <property type="match status" value="1"/>
</dbReference>
<dbReference type="AlphaFoldDB" id="A0A967EFV8"/>
<dbReference type="Pfam" id="PF13581">
    <property type="entry name" value="HATPase_c_2"/>
    <property type="match status" value="1"/>
</dbReference>
<dbReference type="PANTHER" id="PTHR35526:SF3">
    <property type="entry name" value="ANTI-SIGMA-F FACTOR RSBW"/>
    <property type="match status" value="1"/>
</dbReference>
<keyword evidence="1" id="KW-0808">Transferase</keyword>
<keyword evidence="1" id="KW-0723">Serine/threonine-protein kinase</keyword>
<dbReference type="GO" id="GO:0005524">
    <property type="term" value="F:ATP binding"/>
    <property type="evidence" value="ECO:0007669"/>
    <property type="project" value="UniProtKB-KW"/>
</dbReference>
<evidence type="ECO:0000313" key="4">
    <source>
        <dbReference type="Proteomes" id="UP000639775"/>
    </source>
</evidence>
<dbReference type="InterPro" id="IPR036890">
    <property type="entry name" value="HATPase_C_sf"/>
</dbReference>
<dbReference type="InterPro" id="IPR003594">
    <property type="entry name" value="HATPase_dom"/>
</dbReference>
<dbReference type="PANTHER" id="PTHR35526">
    <property type="entry name" value="ANTI-SIGMA-F FACTOR RSBW-RELATED"/>
    <property type="match status" value="1"/>
</dbReference>
<proteinExistence type="predicted"/>
<reference evidence="3" key="1">
    <citation type="submission" date="2020-03" db="EMBL/GenBank/DDBJ databases">
        <title>Roseovarius gahaiensis sp. nov., isolated from Gahai Saline Lake, China.</title>
        <authorList>
            <person name="Sun X."/>
        </authorList>
    </citation>
    <scope>NUCLEOTIDE SEQUENCE</scope>
    <source>
        <strain evidence="3">GH877</strain>
    </source>
</reference>
<dbReference type="GO" id="GO:0004674">
    <property type="term" value="F:protein serine/threonine kinase activity"/>
    <property type="evidence" value="ECO:0007669"/>
    <property type="project" value="UniProtKB-KW"/>
</dbReference>
<dbReference type="Proteomes" id="UP000639775">
    <property type="component" value="Unassembled WGS sequence"/>
</dbReference>
<evidence type="ECO:0000313" key="3">
    <source>
        <dbReference type="EMBL" id="NHQ73910.1"/>
    </source>
</evidence>
<feature type="domain" description="Histidine kinase/HSP90-like ATPase" evidence="2">
    <location>
        <begin position="23"/>
        <end position="147"/>
    </location>
</feature>
<comment type="caution">
    <text evidence="3">The sequence shown here is derived from an EMBL/GenBank/DDBJ whole genome shotgun (WGS) entry which is preliminary data.</text>
</comment>
<sequence length="158" mass="17146">MDPPQTVATSRPFPGFTLHFSGAATDVPPVLRQALSKLDTLGLAADWRSTVELVLAETLNNIAEHAYAGQPPGPVTLTARMTPERLCVILRDQGCPLPGQKLPEGRAPNTDVPCASLPEGGFGWFLIHDLTTALHYRRTDQENRLQLEFDLTAPPKPG</sequence>
<organism evidence="3 4">
    <name type="scientific">Roseovarius gahaiensis</name>
    <dbReference type="NCBI Taxonomy" id="2716691"/>
    <lineage>
        <taxon>Bacteria</taxon>
        <taxon>Pseudomonadati</taxon>
        <taxon>Pseudomonadota</taxon>
        <taxon>Alphaproteobacteria</taxon>
        <taxon>Rhodobacterales</taxon>
        <taxon>Roseobacteraceae</taxon>
        <taxon>Roseovarius</taxon>
    </lineage>
</organism>
<keyword evidence="4" id="KW-1185">Reference proteome</keyword>
<dbReference type="InterPro" id="IPR050267">
    <property type="entry name" value="Anti-sigma-factor_SerPK"/>
</dbReference>
<name>A0A967EFV8_9RHOB</name>
<protein>
    <submittedName>
        <fullName evidence="3">ATP-binding protein</fullName>
    </submittedName>
</protein>